<dbReference type="SMART" id="SM00382">
    <property type="entry name" value="AAA"/>
    <property type="match status" value="1"/>
</dbReference>
<dbReference type="InterPro" id="IPR047187">
    <property type="entry name" value="SF1_C_Upf1"/>
</dbReference>
<reference evidence="7 8" key="1">
    <citation type="submission" date="2019-03" db="EMBL/GenBank/DDBJ databases">
        <title>Sequencing 25 genomes of Wallemia mellicola.</title>
        <authorList>
            <person name="Gostincar C."/>
        </authorList>
    </citation>
    <scope>NUCLEOTIDE SEQUENCE [LARGE SCALE GENOMIC DNA]</scope>
    <source>
        <strain evidence="7 8">EXF-8738</strain>
    </source>
</reference>
<dbReference type="Pfam" id="PF13087">
    <property type="entry name" value="AAA_12"/>
    <property type="match status" value="1"/>
</dbReference>
<keyword evidence="2" id="KW-0547">Nucleotide-binding</keyword>
<comment type="similarity">
    <text evidence="1">Belongs to the DNA2/NAM7 helicase family.</text>
</comment>
<dbReference type="GO" id="GO:0043139">
    <property type="term" value="F:5'-3' DNA helicase activity"/>
    <property type="evidence" value="ECO:0007669"/>
    <property type="project" value="TreeGrafter"/>
</dbReference>
<evidence type="ECO:0000256" key="3">
    <source>
        <dbReference type="ARBA" id="ARBA00022801"/>
    </source>
</evidence>
<evidence type="ECO:0000256" key="1">
    <source>
        <dbReference type="ARBA" id="ARBA00007913"/>
    </source>
</evidence>
<dbReference type="Gene3D" id="3.40.50.300">
    <property type="entry name" value="P-loop containing nucleotide triphosphate hydrolases"/>
    <property type="match status" value="2"/>
</dbReference>
<evidence type="ECO:0000256" key="5">
    <source>
        <dbReference type="ARBA" id="ARBA00022840"/>
    </source>
</evidence>
<gene>
    <name evidence="7" type="ORF">E3Q10_00061</name>
</gene>
<keyword evidence="3 7" id="KW-0378">Hydrolase</keyword>
<evidence type="ECO:0000313" key="8">
    <source>
        <dbReference type="Proteomes" id="UP000305647"/>
    </source>
</evidence>
<dbReference type="InterPro" id="IPR041677">
    <property type="entry name" value="DNA2/NAM7_AAA_11"/>
</dbReference>
<dbReference type="Gene3D" id="2.40.30.270">
    <property type="match status" value="1"/>
</dbReference>
<keyword evidence="4" id="KW-0347">Helicase</keyword>
<accession>A0A4T0R9J3</accession>
<evidence type="ECO:0000256" key="4">
    <source>
        <dbReference type="ARBA" id="ARBA00022806"/>
    </source>
</evidence>
<dbReference type="PANTHER" id="PTHR43788">
    <property type="entry name" value="DNA2/NAM7 HELICASE FAMILY MEMBER"/>
    <property type="match status" value="1"/>
</dbReference>
<sequence length="672" mass="76112">MMDEVWECYRRLLRDELEEIKNEIVSKISVELASISLSFNSKLLLSLVTTTQQQNFRNGDLAAIVDTKNTELLRGVVYSADNRRIQVSIDKDEIDLPSPIYLVKLQDESTYNRLLQTIDKYDTIDQSNQLNPLMETIFGLRKPTFFQESPSQYLDNTLNQSQRDAVNLALKADHLALIHGPPGTGKSYTLIEIIRQLINQDKRILVCGSSNLAVDNILERLSVYNIPVTRLGHPARILNNLQTQTLEYQTSHSHQNEIVKDVKKELEDLMKDLKDGRIKGKLKRKNAWNEVKELRKEHRKRSIGVLNSLMTRAKVVLCTLHGAGGRQLQHQKEFDVCVIDESTQALEPSCLIPVLKAKKLILAGDPLQLPPTVLARPGQKKKESMKIIPKEPKTKKEKEISDKLAEVNISEHGNAASKISRVAPTQPTLKPLKSLEESLFERLIGIHGNSIKCLLSVQYRMHDMIMKYPSEAMYNSKLTAYEAVSKRTLMELPNVVDNDTEKDEVELSSPLVFIDTDGYDFFERIDSEELKKGAVEEGSKYNENEVEIIKRKVQDLVHAGVRDSQIAIITPYQAQVGHLNNAVKPQFPGCEIGSVDGVQGREQEVVIMSLVRSNETGEVGFLKEERRLNVAMTRAKRQLIIVGNSATIKRGSNYLKKWMDFLESNADIQVPE</sequence>
<dbReference type="GO" id="GO:0016787">
    <property type="term" value="F:hydrolase activity"/>
    <property type="evidence" value="ECO:0007669"/>
    <property type="project" value="UniProtKB-KW"/>
</dbReference>
<dbReference type="GO" id="GO:0005524">
    <property type="term" value="F:ATP binding"/>
    <property type="evidence" value="ECO:0007669"/>
    <property type="project" value="UniProtKB-KW"/>
</dbReference>
<protein>
    <submittedName>
        <fullName evidence="7">P-loop containing nucleoside triphosphate hydrolase protein</fullName>
    </submittedName>
</protein>
<dbReference type="InterPro" id="IPR003593">
    <property type="entry name" value="AAA+_ATPase"/>
</dbReference>
<dbReference type="InterPro" id="IPR027417">
    <property type="entry name" value="P-loop_NTPase"/>
</dbReference>
<comment type="caution">
    <text evidence="7">The sequence shown here is derived from an EMBL/GenBank/DDBJ whole genome shotgun (WGS) entry which is preliminary data.</text>
</comment>
<evidence type="ECO:0000259" key="6">
    <source>
        <dbReference type="SMART" id="SM00382"/>
    </source>
</evidence>
<feature type="domain" description="AAA+ ATPase" evidence="6">
    <location>
        <begin position="172"/>
        <end position="494"/>
    </location>
</feature>
<dbReference type="EMBL" id="SPRO01000001">
    <property type="protein sequence ID" value="TIC34592.1"/>
    <property type="molecule type" value="Genomic_DNA"/>
</dbReference>
<dbReference type="FunFam" id="3.40.50.300:FF:000326">
    <property type="entry name" value="P-loop containing nucleoside triphosphate hydrolase"/>
    <property type="match status" value="1"/>
</dbReference>
<evidence type="ECO:0000256" key="2">
    <source>
        <dbReference type="ARBA" id="ARBA00022741"/>
    </source>
</evidence>
<dbReference type="InterPro" id="IPR041679">
    <property type="entry name" value="DNA2/NAM7-like_C"/>
</dbReference>
<dbReference type="Pfam" id="PF13086">
    <property type="entry name" value="AAA_11"/>
    <property type="match status" value="1"/>
</dbReference>
<dbReference type="InterPro" id="IPR050534">
    <property type="entry name" value="Coronavir_polyprotein_1ab"/>
</dbReference>
<dbReference type="GO" id="GO:0005694">
    <property type="term" value="C:chromosome"/>
    <property type="evidence" value="ECO:0007669"/>
    <property type="project" value="UniProtKB-ARBA"/>
</dbReference>
<evidence type="ECO:0000313" key="7">
    <source>
        <dbReference type="EMBL" id="TIC34592.1"/>
    </source>
</evidence>
<dbReference type="PANTHER" id="PTHR43788:SF8">
    <property type="entry name" value="DNA-BINDING PROTEIN SMUBP-2"/>
    <property type="match status" value="1"/>
</dbReference>
<dbReference type="SUPFAM" id="SSF52540">
    <property type="entry name" value="P-loop containing nucleoside triphosphate hydrolases"/>
    <property type="match status" value="1"/>
</dbReference>
<name>A0A4T0R9J3_9BASI</name>
<dbReference type="CDD" id="cd18808">
    <property type="entry name" value="SF1_C_Upf1"/>
    <property type="match status" value="1"/>
</dbReference>
<proteinExistence type="inferred from homology"/>
<dbReference type="AlphaFoldDB" id="A0A4T0R9J3"/>
<organism evidence="7 8">
    <name type="scientific">Wallemia mellicola</name>
    <dbReference type="NCBI Taxonomy" id="1708541"/>
    <lineage>
        <taxon>Eukaryota</taxon>
        <taxon>Fungi</taxon>
        <taxon>Dikarya</taxon>
        <taxon>Basidiomycota</taxon>
        <taxon>Wallemiomycotina</taxon>
        <taxon>Wallemiomycetes</taxon>
        <taxon>Wallemiales</taxon>
        <taxon>Wallemiaceae</taxon>
        <taxon>Wallemia</taxon>
    </lineage>
</organism>
<dbReference type="Proteomes" id="UP000305647">
    <property type="component" value="Unassembled WGS sequence"/>
</dbReference>
<keyword evidence="5" id="KW-0067">ATP-binding</keyword>